<dbReference type="PANTHER" id="PTHR10885">
    <property type="entry name" value="ISOPENTENYL-DIPHOSPHATE DELTA-ISOMERASE"/>
    <property type="match status" value="1"/>
</dbReference>
<keyword evidence="9" id="KW-0152">Cholesterol biosynthesis</keyword>
<dbReference type="SUPFAM" id="SSF55811">
    <property type="entry name" value="Nudix"/>
    <property type="match status" value="1"/>
</dbReference>
<dbReference type="NCBIfam" id="TIGR02150">
    <property type="entry name" value="IPP_isom_1"/>
    <property type="match status" value="1"/>
</dbReference>
<dbReference type="OrthoDB" id="510307at2759"/>
<comment type="pathway">
    <text evidence="4">Isoprenoid biosynthesis; dimethylallyl diphosphate biosynthesis; dimethylallyl diphosphate from isopentenyl diphosphate: step 1/1.</text>
</comment>
<evidence type="ECO:0000259" key="15">
    <source>
        <dbReference type="PROSITE" id="PS51462"/>
    </source>
</evidence>
<comment type="similarity">
    <text evidence="5">Belongs to the IPP isomerase type 1 family.</text>
</comment>
<evidence type="ECO:0000256" key="6">
    <source>
        <dbReference type="ARBA" id="ARBA00012057"/>
    </source>
</evidence>
<dbReference type="GO" id="GO:0005737">
    <property type="term" value="C:cytoplasm"/>
    <property type="evidence" value="ECO:0007669"/>
    <property type="project" value="TreeGrafter"/>
</dbReference>
<keyword evidence="9" id="KW-0756">Sterol biosynthesis</keyword>
<evidence type="ECO:0000256" key="5">
    <source>
        <dbReference type="ARBA" id="ARBA00007579"/>
    </source>
</evidence>
<dbReference type="AlphaFoldDB" id="T2MDE0"/>
<evidence type="ECO:0000256" key="10">
    <source>
        <dbReference type="ARBA" id="ARBA00022842"/>
    </source>
</evidence>
<dbReference type="GO" id="GO:0006695">
    <property type="term" value="P:cholesterol biosynthetic process"/>
    <property type="evidence" value="ECO:0007669"/>
    <property type="project" value="UniProtKB-KW"/>
</dbReference>
<evidence type="ECO:0000256" key="8">
    <source>
        <dbReference type="ARBA" id="ARBA00022723"/>
    </source>
</evidence>
<dbReference type="UniPathway" id="UPA00059">
    <property type="reaction ID" value="UER00104"/>
</dbReference>
<dbReference type="PROSITE" id="PS51462">
    <property type="entry name" value="NUDIX"/>
    <property type="match status" value="1"/>
</dbReference>
<dbReference type="CDD" id="cd02885">
    <property type="entry name" value="NUDIX_IPP_Isomerase"/>
    <property type="match status" value="1"/>
</dbReference>
<dbReference type="GO" id="GO:0050992">
    <property type="term" value="P:dimethylallyl diphosphate biosynthetic process"/>
    <property type="evidence" value="ECO:0007669"/>
    <property type="project" value="UniProtKB-UniPathway"/>
</dbReference>
<keyword evidence="7" id="KW-0444">Lipid biosynthesis</keyword>
<evidence type="ECO:0000256" key="7">
    <source>
        <dbReference type="ARBA" id="ARBA00022516"/>
    </source>
</evidence>
<dbReference type="InterPro" id="IPR011876">
    <property type="entry name" value="IsopentenylPP_isomerase_typ1"/>
</dbReference>
<feature type="domain" description="Nudix hydrolase" evidence="15">
    <location>
        <begin position="75"/>
        <end position="223"/>
    </location>
</feature>
<accession>T2MDE0</accession>
<keyword evidence="10" id="KW-0460">Magnesium</keyword>
<dbReference type="GO" id="GO:0009240">
    <property type="term" value="P:isopentenyl diphosphate biosynthetic process"/>
    <property type="evidence" value="ECO:0007669"/>
    <property type="project" value="TreeGrafter"/>
</dbReference>
<dbReference type="Gene3D" id="3.90.79.10">
    <property type="entry name" value="Nucleoside Triphosphate Pyrophosphohydrolase"/>
    <property type="match status" value="1"/>
</dbReference>
<evidence type="ECO:0000256" key="1">
    <source>
        <dbReference type="ARBA" id="ARBA00000374"/>
    </source>
</evidence>
<protein>
    <recommendedName>
        <fullName evidence="6">isopentenyl-diphosphate Delta-isomerase</fullName>
        <ecNumber evidence="6">5.3.3.2</ecNumber>
    </recommendedName>
</protein>
<reference evidence="16" key="1">
    <citation type="journal article" date="2013" name="Genome Biol. Evol.">
        <title>Punctuated emergences of genetic and phenotypic innovations in eumetazoan, bilaterian, euteleostome, and hominidae ancestors.</title>
        <authorList>
            <person name="Wenger Y."/>
            <person name="Galliot B."/>
        </authorList>
    </citation>
    <scope>NUCLEOTIDE SEQUENCE</scope>
    <source>
        <tissue evidence="16">Whole animals</tissue>
    </source>
</reference>
<dbReference type="Pfam" id="PF00293">
    <property type="entry name" value="NUDIX"/>
    <property type="match status" value="1"/>
</dbReference>
<dbReference type="EC" id="5.3.3.2" evidence="6"/>
<evidence type="ECO:0000256" key="11">
    <source>
        <dbReference type="ARBA" id="ARBA00022955"/>
    </source>
</evidence>
<comment type="function">
    <text evidence="3">Catalyzes the 1,3-allylic rearrangement of the homoallylic substrate isopentenyl (IPP) to its highly electrophilic allylic isomer, dimethylallyl diphosphate (DMAPP).</text>
</comment>
<dbReference type="GO" id="GO:0046872">
    <property type="term" value="F:metal ion binding"/>
    <property type="evidence" value="ECO:0007669"/>
    <property type="project" value="UniProtKB-KW"/>
</dbReference>
<keyword evidence="8" id="KW-0479">Metal-binding</keyword>
<dbReference type="FunFam" id="3.90.79.10:FF:000012">
    <property type="entry name" value="Isopentenyl-diphosphate Delta-isomerase 1"/>
    <property type="match status" value="1"/>
</dbReference>
<feature type="non-terminal residue" evidence="16">
    <location>
        <position position="1"/>
    </location>
</feature>
<evidence type="ECO:0000256" key="4">
    <source>
        <dbReference type="ARBA" id="ARBA00004826"/>
    </source>
</evidence>
<comment type="cofactor">
    <cofactor evidence="2">
        <name>Mg(2+)</name>
        <dbReference type="ChEBI" id="CHEBI:18420"/>
    </cofactor>
</comment>
<keyword evidence="13" id="KW-0414">Isoprene biosynthesis</keyword>
<gene>
    <name evidence="16" type="primary">IDI1</name>
</gene>
<evidence type="ECO:0000256" key="9">
    <source>
        <dbReference type="ARBA" id="ARBA00022778"/>
    </source>
</evidence>
<evidence type="ECO:0000256" key="2">
    <source>
        <dbReference type="ARBA" id="ARBA00001946"/>
    </source>
</evidence>
<dbReference type="EMBL" id="HAAD01003897">
    <property type="protein sequence ID" value="CDG70129.1"/>
    <property type="molecule type" value="mRNA"/>
</dbReference>
<organism evidence="16">
    <name type="scientific">Hydra vulgaris</name>
    <name type="common">Hydra</name>
    <name type="synonym">Hydra attenuata</name>
    <dbReference type="NCBI Taxonomy" id="6087"/>
    <lineage>
        <taxon>Eukaryota</taxon>
        <taxon>Metazoa</taxon>
        <taxon>Cnidaria</taxon>
        <taxon>Hydrozoa</taxon>
        <taxon>Hydroidolina</taxon>
        <taxon>Anthoathecata</taxon>
        <taxon>Aplanulata</taxon>
        <taxon>Hydridae</taxon>
        <taxon>Hydra</taxon>
    </lineage>
</organism>
<keyword evidence="9" id="KW-0753">Steroid metabolism</keyword>
<keyword evidence="12" id="KW-0443">Lipid metabolism</keyword>
<name>T2MDE0_HYDVU</name>
<dbReference type="PANTHER" id="PTHR10885:SF0">
    <property type="entry name" value="ISOPENTENYL-DIPHOSPHATE DELTA-ISOMERASE"/>
    <property type="match status" value="1"/>
</dbReference>
<evidence type="ECO:0000313" key="16">
    <source>
        <dbReference type="EMBL" id="CDG70129.1"/>
    </source>
</evidence>
<evidence type="ECO:0000256" key="3">
    <source>
        <dbReference type="ARBA" id="ARBA00003951"/>
    </source>
</evidence>
<sequence>KYIFDLELCYYILSMLKFLSRRMSSSYSLGIFSNASELQIQQMNEKIVLVDKNDKVLGSVSKRDSHELQIDGNSQLHRAFSVFLFNSKNELLLQQRSASKVTFPNYLTNTCCSHPRFNQEELVEYNHLGVKLAAQRRLLYELGIAEEQVPIEAMHHLTRIHYFAKYNHHWAEHELDHVILIKSDVDLSNINSDEVQHTQYVNQNQLRIMMDDKKFKATPWFRYIYEGFLFNWWSKLDDLSTCQDDLIHRAGNQTI</sequence>
<dbReference type="PIRSF" id="PIRSF018427">
    <property type="entry name" value="Isopntndiph_ism"/>
    <property type="match status" value="1"/>
</dbReference>
<comment type="catalytic activity">
    <reaction evidence="1">
        <text>isopentenyl diphosphate = dimethylallyl diphosphate</text>
        <dbReference type="Rhea" id="RHEA:23284"/>
        <dbReference type="ChEBI" id="CHEBI:57623"/>
        <dbReference type="ChEBI" id="CHEBI:128769"/>
        <dbReference type="EC" id="5.3.3.2"/>
    </reaction>
</comment>
<evidence type="ECO:0000256" key="13">
    <source>
        <dbReference type="ARBA" id="ARBA00023229"/>
    </source>
</evidence>
<evidence type="ECO:0000256" key="12">
    <source>
        <dbReference type="ARBA" id="ARBA00023098"/>
    </source>
</evidence>
<keyword evidence="9" id="KW-0153">Cholesterol metabolism</keyword>
<keyword evidence="11" id="KW-0752">Steroid biosynthesis</keyword>
<keyword evidence="9" id="KW-1207">Sterol metabolism</keyword>
<proteinExistence type="evidence at transcript level"/>
<dbReference type="GO" id="GO:0004452">
    <property type="term" value="F:isopentenyl-diphosphate delta-isomerase activity"/>
    <property type="evidence" value="ECO:0007669"/>
    <property type="project" value="UniProtKB-EC"/>
</dbReference>
<dbReference type="InterPro" id="IPR000086">
    <property type="entry name" value="NUDIX_hydrolase_dom"/>
</dbReference>
<evidence type="ECO:0000256" key="14">
    <source>
        <dbReference type="ARBA" id="ARBA00023235"/>
    </source>
</evidence>
<dbReference type="InterPro" id="IPR015797">
    <property type="entry name" value="NUDIX_hydrolase-like_dom_sf"/>
</dbReference>
<keyword evidence="14 16" id="KW-0413">Isomerase</keyword>